<gene>
    <name evidence="2" type="ORF">TTEB3V08_LOCUS1306</name>
</gene>
<sequence length="247" mass="27587">MHKPEEAESSRNNNNMIKGEVSFSDTNYVVKDEENSLVYLEVLWRFFYFSLWMKGSCGTSLGMWPLPDVHMMLDFGTRGSPQPSTMTLYGPQLLQVHPTEIRTSISPSSAAELNTTSALANYATEAERETRDVASGGETSDMVPRGETSNVASGGEERQRMWPQEGRGDKECGLSRGGETKNVTSGGEERRRTWPQEGRRDEEHGLRKEGRRRTWPQEERGGTSGGGGAFSKGGKIVMWPQEETRDE</sequence>
<protein>
    <submittedName>
        <fullName evidence="2">Uncharacterized protein</fullName>
    </submittedName>
</protein>
<evidence type="ECO:0000256" key="1">
    <source>
        <dbReference type="SAM" id="MobiDB-lite"/>
    </source>
</evidence>
<reference evidence="2" key="1">
    <citation type="submission" date="2020-11" db="EMBL/GenBank/DDBJ databases">
        <authorList>
            <person name="Tran Van P."/>
        </authorList>
    </citation>
    <scope>NUCLEOTIDE SEQUENCE</scope>
</reference>
<dbReference type="AlphaFoldDB" id="A0A7R9IA44"/>
<organism evidence="2">
    <name type="scientific">Timema tahoe</name>
    <dbReference type="NCBI Taxonomy" id="61484"/>
    <lineage>
        <taxon>Eukaryota</taxon>
        <taxon>Metazoa</taxon>
        <taxon>Ecdysozoa</taxon>
        <taxon>Arthropoda</taxon>
        <taxon>Hexapoda</taxon>
        <taxon>Insecta</taxon>
        <taxon>Pterygota</taxon>
        <taxon>Neoptera</taxon>
        <taxon>Polyneoptera</taxon>
        <taxon>Phasmatodea</taxon>
        <taxon>Timematodea</taxon>
        <taxon>Timematoidea</taxon>
        <taxon>Timematidae</taxon>
        <taxon>Timema</taxon>
    </lineage>
</organism>
<evidence type="ECO:0000313" key="2">
    <source>
        <dbReference type="EMBL" id="CAD7453156.1"/>
    </source>
</evidence>
<name>A0A7R9IA44_9NEOP</name>
<dbReference type="EMBL" id="OE000269">
    <property type="protein sequence ID" value="CAD7453156.1"/>
    <property type="molecule type" value="Genomic_DNA"/>
</dbReference>
<feature type="compositionally biased region" description="Gly residues" evidence="1">
    <location>
        <begin position="222"/>
        <end position="231"/>
    </location>
</feature>
<feature type="compositionally biased region" description="Basic and acidic residues" evidence="1">
    <location>
        <begin position="187"/>
        <end position="208"/>
    </location>
</feature>
<accession>A0A7R9IA44</accession>
<feature type="compositionally biased region" description="Basic and acidic residues" evidence="1">
    <location>
        <begin position="155"/>
        <end position="173"/>
    </location>
</feature>
<proteinExistence type="predicted"/>
<feature type="region of interest" description="Disordered" evidence="1">
    <location>
        <begin position="123"/>
        <end position="247"/>
    </location>
</feature>